<sequence length="70" mass="7966">MQHTFELILNNPMFYKKFDQFCLIRFPSITSIKSSALASYLSTTSAFAIRYSANIVFTVSKSNSDCCTKH</sequence>
<evidence type="ECO:0000313" key="2">
    <source>
        <dbReference type="Proteomes" id="UP000887458"/>
    </source>
</evidence>
<reference evidence="1 2" key="1">
    <citation type="journal article" date="2018" name="J. Allergy Clin. Immunol.">
        <title>High-quality assembly of Dermatophagoides pteronyssinus genome and transcriptome reveals a wide range of novel allergens.</title>
        <authorList>
            <person name="Liu X.Y."/>
            <person name="Yang K.Y."/>
            <person name="Wang M.Q."/>
            <person name="Kwok J.S."/>
            <person name="Zeng X."/>
            <person name="Yang Z."/>
            <person name="Xiao X.J."/>
            <person name="Lau C.P."/>
            <person name="Li Y."/>
            <person name="Huang Z.M."/>
            <person name="Ba J.G."/>
            <person name="Yim A.K."/>
            <person name="Ouyang C.Y."/>
            <person name="Ngai S.M."/>
            <person name="Chan T.F."/>
            <person name="Leung E.L."/>
            <person name="Liu L."/>
            <person name="Liu Z.G."/>
            <person name="Tsui S.K."/>
        </authorList>
    </citation>
    <scope>NUCLEOTIDE SEQUENCE [LARGE SCALE GENOMIC DNA]</scope>
    <source>
        <strain evidence="1">Derp</strain>
    </source>
</reference>
<keyword evidence="2" id="KW-1185">Reference proteome</keyword>
<evidence type="ECO:0000313" key="1">
    <source>
        <dbReference type="EMBL" id="KAH9419990.1"/>
    </source>
</evidence>
<gene>
    <name evidence="1" type="ORF">DERP_001823</name>
</gene>
<dbReference type="EMBL" id="NJHN03000054">
    <property type="protein sequence ID" value="KAH9419990.1"/>
    <property type="molecule type" value="Genomic_DNA"/>
</dbReference>
<comment type="caution">
    <text evidence="1">The sequence shown here is derived from an EMBL/GenBank/DDBJ whole genome shotgun (WGS) entry which is preliminary data.</text>
</comment>
<protein>
    <submittedName>
        <fullName evidence="1">Uncharacterized protein</fullName>
    </submittedName>
</protein>
<accession>A0ABQ8JBK3</accession>
<organism evidence="1 2">
    <name type="scientific">Dermatophagoides pteronyssinus</name>
    <name type="common">European house dust mite</name>
    <dbReference type="NCBI Taxonomy" id="6956"/>
    <lineage>
        <taxon>Eukaryota</taxon>
        <taxon>Metazoa</taxon>
        <taxon>Ecdysozoa</taxon>
        <taxon>Arthropoda</taxon>
        <taxon>Chelicerata</taxon>
        <taxon>Arachnida</taxon>
        <taxon>Acari</taxon>
        <taxon>Acariformes</taxon>
        <taxon>Sarcoptiformes</taxon>
        <taxon>Astigmata</taxon>
        <taxon>Psoroptidia</taxon>
        <taxon>Analgoidea</taxon>
        <taxon>Pyroglyphidae</taxon>
        <taxon>Dermatophagoidinae</taxon>
        <taxon>Dermatophagoides</taxon>
    </lineage>
</organism>
<reference evidence="1 2" key="2">
    <citation type="journal article" date="2022" name="Mol. Biol. Evol.">
        <title>Comparative Genomics Reveals Insights into the Divergent Evolution of Astigmatic Mites and Household Pest Adaptations.</title>
        <authorList>
            <person name="Xiong Q."/>
            <person name="Wan A.T."/>
            <person name="Liu X."/>
            <person name="Fung C.S."/>
            <person name="Xiao X."/>
            <person name="Malainual N."/>
            <person name="Hou J."/>
            <person name="Wang L."/>
            <person name="Wang M."/>
            <person name="Yang K.Y."/>
            <person name="Cui Y."/>
            <person name="Leung E.L."/>
            <person name="Nong W."/>
            <person name="Shin S.K."/>
            <person name="Au S.W."/>
            <person name="Jeong K.Y."/>
            <person name="Chew F.T."/>
            <person name="Hui J.H."/>
            <person name="Leung T.F."/>
            <person name="Tungtrongchitr A."/>
            <person name="Zhong N."/>
            <person name="Liu Z."/>
            <person name="Tsui S.K."/>
        </authorList>
    </citation>
    <scope>NUCLEOTIDE SEQUENCE [LARGE SCALE GENOMIC DNA]</scope>
    <source>
        <strain evidence="1">Derp</strain>
    </source>
</reference>
<name>A0ABQ8JBK3_DERPT</name>
<proteinExistence type="predicted"/>
<dbReference type="Proteomes" id="UP000887458">
    <property type="component" value="Unassembled WGS sequence"/>
</dbReference>